<comment type="caution">
    <text evidence="2">The sequence shown here is derived from an EMBL/GenBank/DDBJ whole genome shotgun (WGS) entry which is preliminary data.</text>
</comment>
<proteinExistence type="predicted"/>
<dbReference type="PROSITE" id="PS50835">
    <property type="entry name" value="IG_LIKE"/>
    <property type="match status" value="1"/>
</dbReference>
<sequence length="469" mass="49620">MPTVLPTYTNALYVTPTPNVNGQYYSVGTTLTFSCSGTEGSDKRIHTWCYKQAGSITGFTNVYVSVWSTRGLTLSGQSITITGTSTLVPPTSELRITCQPSTAGIRDVNTISIQKNTSSTDYTTLVYVTYDKACSSSVIRWASTAYQNRQGVSATGNVDTVGGARLVLTISTNNTRCEDGGAYRCNMGVLLLGGGGAVAVAEKYVTATVSGQSITITGTSTLVTPTSELRITCQPSSACISDVSTISVQKNTSSTDYTSIVTVAYDKASSSSVISWAYTAFQNRQGVSATGNVDTVGGARLVLTISTNNIRCEDGGAYRCNMEVTLTGGGGATANADKYVTATVLPTYTNALYVTPTPNVNGQYYSVGTKLTFSCSGTVGSDKMNHTWCYKQADSNTGFTGYPTAADINQNENGLVQDGCNYRRRSTLTYNVTAADTETSFMCEPFTGSMCGTSAAVLKTNYTVRLCTY</sequence>
<evidence type="ECO:0000313" key="3">
    <source>
        <dbReference type="Proteomes" id="UP000242188"/>
    </source>
</evidence>
<dbReference type="OrthoDB" id="6134708at2759"/>
<dbReference type="AlphaFoldDB" id="A0A210PJX0"/>
<dbReference type="InterPro" id="IPR007110">
    <property type="entry name" value="Ig-like_dom"/>
</dbReference>
<name>A0A210PJX0_MIZYE</name>
<dbReference type="Proteomes" id="UP000242188">
    <property type="component" value="Unassembled WGS sequence"/>
</dbReference>
<organism evidence="2 3">
    <name type="scientific">Mizuhopecten yessoensis</name>
    <name type="common">Japanese scallop</name>
    <name type="synonym">Patinopecten yessoensis</name>
    <dbReference type="NCBI Taxonomy" id="6573"/>
    <lineage>
        <taxon>Eukaryota</taxon>
        <taxon>Metazoa</taxon>
        <taxon>Spiralia</taxon>
        <taxon>Lophotrochozoa</taxon>
        <taxon>Mollusca</taxon>
        <taxon>Bivalvia</taxon>
        <taxon>Autobranchia</taxon>
        <taxon>Pteriomorphia</taxon>
        <taxon>Pectinida</taxon>
        <taxon>Pectinoidea</taxon>
        <taxon>Pectinidae</taxon>
        <taxon>Mizuhopecten</taxon>
    </lineage>
</organism>
<gene>
    <name evidence="2" type="ORF">KP79_PYT22581</name>
</gene>
<dbReference type="EMBL" id="NEDP02076346">
    <property type="protein sequence ID" value="OWF36790.1"/>
    <property type="molecule type" value="Genomic_DNA"/>
</dbReference>
<evidence type="ECO:0000259" key="1">
    <source>
        <dbReference type="PROSITE" id="PS50835"/>
    </source>
</evidence>
<keyword evidence="3" id="KW-1185">Reference proteome</keyword>
<evidence type="ECO:0000313" key="2">
    <source>
        <dbReference type="EMBL" id="OWF36790.1"/>
    </source>
</evidence>
<protein>
    <recommendedName>
        <fullName evidence="1">Ig-like domain-containing protein</fullName>
    </recommendedName>
</protein>
<reference evidence="2 3" key="1">
    <citation type="journal article" date="2017" name="Nat. Ecol. Evol.">
        <title>Scallop genome provides insights into evolution of bilaterian karyotype and development.</title>
        <authorList>
            <person name="Wang S."/>
            <person name="Zhang J."/>
            <person name="Jiao W."/>
            <person name="Li J."/>
            <person name="Xun X."/>
            <person name="Sun Y."/>
            <person name="Guo X."/>
            <person name="Huan P."/>
            <person name="Dong B."/>
            <person name="Zhang L."/>
            <person name="Hu X."/>
            <person name="Sun X."/>
            <person name="Wang J."/>
            <person name="Zhao C."/>
            <person name="Wang Y."/>
            <person name="Wang D."/>
            <person name="Huang X."/>
            <person name="Wang R."/>
            <person name="Lv J."/>
            <person name="Li Y."/>
            <person name="Zhang Z."/>
            <person name="Liu B."/>
            <person name="Lu W."/>
            <person name="Hui Y."/>
            <person name="Liang J."/>
            <person name="Zhou Z."/>
            <person name="Hou R."/>
            <person name="Li X."/>
            <person name="Liu Y."/>
            <person name="Li H."/>
            <person name="Ning X."/>
            <person name="Lin Y."/>
            <person name="Zhao L."/>
            <person name="Xing Q."/>
            <person name="Dou J."/>
            <person name="Li Y."/>
            <person name="Mao J."/>
            <person name="Guo H."/>
            <person name="Dou H."/>
            <person name="Li T."/>
            <person name="Mu C."/>
            <person name="Jiang W."/>
            <person name="Fu Q."/>
            <person name="Fu X."/>
            <person name="Miao Y."/>
            <person name="Liu J."/>
            <person name="Yu Q."/>
            <person name="Li R."/>
            <person name="Liao H."/>
            <person name="Li X."/>
            <person name="Kong Y."/>
            <person name="Jiang Z."/>
            <person name="Chourrout D."/>
            <person name="Li R."/>
            <person name="Bao Z."/>
        </authorList>
    </citation>
    <scope>NUCLEOTIDE SEQUENCE [LARGE SCALE GENOMIC DNA]</scope>
    <source>
        <strain evidence="2 3">PY_sf001</strain>
    </source>
</reference>
<feature type="domain" description="Ig-like" evidence="1">
    <location>
        <begin position="212"/>
        <end position="341"/>
    </location>
</feature>
<accession>A0A210PJX0</accession>